<keyword evidence="6" id="KW-0732">Signal</keyword>
<comment type="cofactor">
    <cofactor evidence="1">
        <name>FAD</name>
        <dbReference type="ChEBI" id="CHEBI:57692"/>
    </cofactor>
</comment>
<evidence type="ECO:0000256" key="3">
    <source>
        <dbReference type="ARBA" id="ARBA00022630"/>
    </source>
</evidence>
<accession>A0A1E3B8F5</accession>
<reference evidence="8 9" key="1">
    <citation type="journal article" date="2016" name="BMC Genomics">
        <title>Comparative genomic and transcriptomic analyses of the Fuzhuan brick tea-fermentation fungus Aspergillus cristatus.</title>
        <authorList>
            <person name="Ge Y."/>
            <person name="Wang Y."/>
            <person name="Liu Y."/>
            <person name="Tan Y."/>
            <person name="Ren X."/>
            <person name="Zhang X."/>
            <person name="Hyde K.D."/>
            <person name="Liu Y."/>
            <person name="Liu Z."/>
        </authorList>
    </citation>
    <scope>NUCLEOTIDE SEQUENCE [LARGE SCALE GENOMIC DNA]</scope>
    <source>
        <strain evidence="8 9">GZAAS20.1005</strain>
    </source>
</reference>
<evidence type="ECO:0000256" key="6">
    <source>
        <dbReference type="SAM" id="SignalP"/>
    </source>
</evidence>
<keyword evidence="4" id="KW-0274">FAD</keyword>
<dbReference type="SUPFAM" id="SSF51905">
    <property type="entry name" value="FAD/NAD(P)-binding domain"/>
    <property type="match status" value="1"/>
</dbReference>
<dbReference type="Gene3D" id="3.50.50.100">
    <property type="match status" value="1"/>
</dbReference>
<dbReference type="VEuPathDB" id="FungiDB:SI65_06920"/>
<evidence type="ECO:0000256" key="2">
    <source>
        <dbReference type="ARBA" id="ARBA00005272"/>
    </source>
</evidence>
<keyword evidence="9" id="KW-1185">Reference proteome</keyword>
<proteinExistence type="inferred from homology"/>
<keyword evidence="3" id="KW-0285">Flavoprotein</keyword>
<feature type="signal peptide" evidence="6">
    <location>
        <begin position="1"/>
        <end position="20"/>
    </location>
</feature>
<dbReference type="AlphaFoldDB" id="A0A1E3B8F5"/>
<dbReference type="InterPro" id="IPR023753">
    <property type="entry name" value="FAD/NAD-binding_dom"/>
</dbReference>
<evidence type="ECO:0000313" key="9">
    <source>
        <dbReference type="Proteomes" id="UP000094569"/>
    </source>
</evidence>
<dbReference type="OrthoDB" id="5376590at2759"/>
<sequence>MRTILVVGTGFAGMWSALSAMRLIEQNGGIEATGIKVIVVSLEPTLVICPRLYESDADKMCVSLEELFQVTGIQFVPGLVDTIDTAQKRATIVDLAGIRSTLHYDRLVLAAGSHLKRPDIPGIHEHAFSIDQRNECANLDKHLHHLTSEPPHPARNTVVIVGGGFTGIEIAAEMPSRLRSILRSEDVRVVIIEQADSIGPELGPGPRPVIIEALAGLGVEYNLGAAVVSVDKTGVVTSRGDRIDSLSVIWTGGMEASALTRQIPGQRDHSGRLHVDSHLRIPSLRDIFVAGDAALAITDDQGHHALMSCQHAMRLGRFAGHNAAADLLALAPKPYNQPSYGTCLDLGPWGAVVTEGWDRQVRLTGSAAKAIKENINQAVIYPPKADRVEAFAAADPDCAGPTLA</sequence>
<dbReference type="PANTHER" id="PTHR42913:SF3">
    <property type="entry name" value="64 KDA MITOCHONDRIAL NADH DEHYDROGENASE (EUROFUNG)"/>
    <property type="match status" value="1"/>
</dbReference>
<evidence type="ECO:0000313" key="8">
    <source>
        <dbReference type="EMBL" id="ODM17245.1"/>
    </source>
</evidence>
<dbReference type="Pfam" id="PF07992">
    <property type="entry name" value="Pyr_redox_2"/>
    <property type="match status" value="1"/>
</dbReference>
<dbReference type="GO" id="GO:0003955">
    <property type="term" value="F:NAD(P)H dehydrogenase (quinone) activity"/>
    <property type="evidence" value="ECO:0007669"/>
    <property type="project" value="TreeGrafter"/>
</dbReference>
<dbReference type="GO" id="GO:0019646">
    <property type="term" value="P:aerobic electron transport chain"/>
    <property type="evidence" value="ECO:0007669"/>
    <property type="project" value="TreeGrafter"/>
</dbReference>
<dbReference type="PANTHER" id="PTHR42913">
    <property type="entry name" value="APOPTOSIS-INDUCING FACTOR 1"/>
    <property type="match status" value="1"/>
</dbReference>
<dbReference type="InterPro" id="IPR051169">
    <property type="entry name" value="NADH-Q_oxidoreductase"/>
</dbReference>
<dbReference type="InterPro" id="IPR036188">
    <property type="entry name" value="FAD/NAD-bd_sf"/>
</dbReference>
<dbReference type="EMBL" id="JXNT01000008">
    <property type="protein sequence ID" value="ODM17245.1"/>
    <property type="molecule type" value="Genomic_DNA"/>
</dbReference>
<evidence type="ECO:0000256" key="5">
    <source>
        <dbReference type="ARBA" id="ARBA00023002"/>
    </source>
</evidence>
<comment type="caution">
    <text evidence="8">The sequence shown here is derived from an EMBL/GenBank/DDBJ whole genome shotgun (WGS) entry which is preliminary data.</text>
</comment>
<dbReference type="Proteomes" id="UP000094569">
    <property type="component" value="Unassembled WGS sequence"/>
</dbReference>
<evidence type="ECO:0000256" key="1">
    <source>
        <dbReference type="ARBA" id="ARBA00001974"/>
    </source>
</evidence>
<evidence type="ECO:0000259" key="7">
    <source>
        <dbReference type="Pfam" id="PF07992"/>
    </source>
</evidence>
<feature type="domain" description="FAD/NAD(P)-binding" evidence="7">
    <location>
        <begin position="3"/>
        <end position="314"/>
    </location>
</feature>
<dbReference type="PRINTS" id="PR00368">
    <property type="entry name" value="FADPNR"/>
</dbReference>
<dbReference type="PRINTS" id="PR00411">
    <property type="entry name" value="PNDRDTASEI"/>
</dbReference>
<name>A0A1E3B8F5_ASPCR</name>
<keyword evidence="5" id="KW-0560">Oxidoreductase</keyword>
<protein>
    <recommendedName>
        <fullName evidence="7">FAD/NAD(P)-binding domain-containing protein</fullName>
    </recommendedName>
</protein>
<dbReference type="STRING" id="573508.A0A1E3B8F5"/>
<feature type="chain" id="PRO_5009123487" description="FAD/NAD(P)-binding domain-containing protein" evidence="6">
    <location>
        <begin position="21"/>
        <end position="404"/>
    </location>
</feature>
<gene>
    <name evidence="8" type="ORF">SI65_06920</name>
</gene>
<organism evidence="8 9">
    <name type="scientific">Aspergillus cristatus</name>
    <name type="common">Chinese Fuzhuan brick tea-fermentation fungus</name>
    <name type="synonym">Eurotium cristatum</name>
    <dbReference type="NCBI Taxonomy" id="573508"/>
    <lineage>
        <taxon>Eukaryota</taxon>
        <taxon>Fungi</taxon>
        <taxon>Dikarya</taxon>
        <taxon>Ascomycota</taxon>
        <taxon>Pezizomycotina</taxon>
        <taxon>Eurotiomycetes</taxon>
        <taxon>Eurotiomycetidae</taxon>
        <taxon>Eurotiales</taxon>
        <taxon>Aspergillaceae</taxon>
        <taxon>Aspergillus</taxon>
        <taxon>Aspergillus subgen. Aspergillus</taxon>
    </lineage>
</organism>
<comment type="similarity">
    <text evidence="2">Belongs to the NADH dehydrogenase family.</text>
</comment>
<evidence type="ECO:0000256" key="4">
    <source>
        <dbReference type="ARBA" id="ARBA00022827"/>
    </source>
</evidence>